<evidence type="ECO:0000313" key="1">
    <source>
        <dbReference type="EMBL" id="MBA0797821.1"/>
    </source>
</evidence>
<reference evidence="1 2" key="1">
    <citation type="journal article" date="2019" name="Genome Biol. Evol.">
        <title>Insights into the evolution of the New World diploid cottons (Gossypium, subgenus Houzingenia) based on genome sequencing.</title>
        <authorList>
            <person name="Grover C.E."/>
            <person name="Arick M.A. 2nd"/>
            <person name="Thrash A."/>
            <person name="Conover J.L."/>
            <person name="Sanders W.S."/>
            <person name="Peterson D.G."/>
            <person name="Frelichowski J.E."/>
            <person name="Scheffler J.A."/>
            <person name="Scheffler B.E."/>
            <person name="Wendel J.F."/>
        </authorList>
    </citation>
    <scope>NUCLEOTIDE SEQUENCE [LARGE SCALE GENOMIC DNA]</scope>
    <source>
        <strain evidence="1">0</strain>
        <tissue evidence="1">Leaf</tissue>
    </source>
</reference>
<dbReference type="EMBL" id="JABFAD010000005">
    <property type="protein sequence ID" value="MBA0797821.1"/>
    <property type="molecule type" value="Genomic_DNA"/>
</dbReference>
<evidence type="ECO:0000313" key="2">
    <source>
        <dbReference type="Proteomes" id="UP000593560"/>
    </source>
</evidence>
<dbReference type="Proteomes" id="UP000593560">
    <property type="component" value="Unassembled WGS sequence"/>
</dbReference>
<gene>
    <name evidence="1" type="ORF">Gohar_008481</name>
</gene>
<protein>
    <submittedName>
        <fullName evidence="1">Uncharacterized protein</fullName>
    </submittedName>
</protein>
<organism evidence="1 2">
    <name type="scientific">Gossypium harknessii</name>
    <dbReference type="NCBI Taxonomy" id="34285"/>
    <lineage>
        <taxon>Eukaryota</taxon>
        <taxon>Viridiplantae</taxon>
        <taxon>Streptophyta</taxon>
        <taxon>Embryophyta</taxon>
        <taxon>Tracheophyta</taxon>
        <taxon>Spermatophyta</taxon>
        <taxon>Magnoliopsida</taxon>
        <taxon>eudicotyledons</taxon>
        <taxon>Gunneridae</taxon>
        <taxon>Pentapetalae</taxon>
        <taxon>rosids</taxon>
        <taxon>malvids</taxon>
        <taxon>Malvales</taxon>
        <taxon>Malvaceae</taxon>
        <taxon>Malvoideae</taxon>
        <taxon>Gossypium</taxon>
    </lineage>
</organism>
<dbReference type="AlphaFoldDB" id="A0A7J9GJZ9"/>
<comment type="caution">
    <text evidence="1">The sequence shown here is derived from an EMBL/GenBank/DDBJ whole genome shotgun (WGS) entry which is preliminary data.</text>
</comment>
<name>A0A7J9GJZ9_9ROSI</name>
<proteinExistence type="predicted"/>
<accession>A0A7J9GJZ9</accession>
<sequence>MTLKKGLNSWSLSVIEPVKRKDRELKN</sequence>
<keyword evidence="2" id="KW-1185">Reference proteome</keyword>